<reference evidence="3" key="4">
    <citation type="submission" date="2025-09" db="UniProtKB">
        <authorList>
            <consortium name="Ensembl"/>
        </authorList>
    </citation>
    <scope>IDENTIFICATION</scope>
</reference>
<keyword evidence="2" id="KW-0812">Transmembrane</keyword>
<dbReference type="OMA" id="CCDFLDP"/>
<proteinExistence type="predicted"/>
<reference evidence="3" key="3">
    <citation type="submission" date="2025-08" db="UniProtKB">
        <authorList>
            <consortium name="Ensembl"/>
        </authorList>
    </citation>
    <scope>IDENTIFICATION</scope>
</reference>
<dbReference type="RefSeq" id="XP_002130511.1">
    <property type="nucleotide sequence ID" value="XM_002130475.5"/>
</dbReference>
<dbReference type="HOGENOM" id="CLU_1748991_0_0_1"/>
<feature type="transmembrane region" description="Helical" evidence="2">
    <location>
        <begin position="73"/>
        <end position="103"/>
    </location>
</feature>
<feature type="transmembrane region" description="Helical" evidence="2">
    <location>
        <begin position="124"/>
        <end position="144"/>
    </location>
</feature>
<protein>
    <submittedName>
        <fullName evidence="3">Uncharacterized LOC100184438</fullName>
    </submittedName>
</protein>
<dbReference type="Ensembl" id="ENSCINT00000016742.3">
    <property type="protein sequence ID" value="ENSCINP00000016742.3"/>
    <property type="gene ID" value="ENSCING00000008197.3"/>
</dbReference>
<gene>
    <name evidence="3" type="primary">LOC100184438</name>
</gene>
<sequence>MSDVEVPIEPPANRDVDIGDSNDPLFDKPIQHHHQDKKHKKKKHHHGGLIIQTLPPSPRDCCDFLDPYCNNDLHLAIITTVCCWLLLGVIPVVFGFVSIYYAIKARDTKDEELKQKYSSKSRSISWVGMLLFTVVVTIAVVILATCGIL</sequence>
<dbReference type="AlphaFoldDB" id="F6PK00"/>
<evidence type="ECO:0000313" key="3">
    <source>
        <dbReference type="Ensembl" id="ENSCINP00000016742.3"/>
    </source>
</evidence>
<dbReference type="OrthoDB" id="10584758at2759"/>
<name>F6PK00_CIOIN</name>
<keyword evidence="4" id="KW-1185">Reference proteome</keyword>
<evidence type="ECO:0000256" key="2">
    <source>
        <dbReference type="SAM" id="Phobius"/>
    </source>
</evidence>
<reference evidence="3" key="2">
    <citation type="journal article" date="2008" name="Genome Biol.">
        <title>Improved genome assembly and evidence-based global gene model set for the chordate Ciona intestinalis: new insight into intron and operon populations.</title>
        <authorList>
            <person name="Satou Y."/>
            <person name="Mineta K."/>
            <person name="Ogasawara M."/>
            <person name="Sasakura Y."/>
            <person name="Shoguchi E."/>
            <person name="Ueno K."/>
            <person name="Yamada L."/>
            <person name="Matsumoto J."/>
            <person name="Wasserscheid J."/>
            <person name="Dewar K."/>
            <person name="Wiley G.B."/>
            <person name="Macmil S.L."/>
            <person name="Roe B.A."/>
            <person name="Zeller R.W."/>
            <person name="Hastings K.E."/>
            <person name="Lemaire P."/>
            <person name="Lindquist E."/>
            <person name="Endo T."/>
            <person name="Hotta K."/>
            <person name="Inaba K."/>
        </authorList>
    </citation>
    <scope>NUCLEOTIDE SEQUENCE [LARGE SCALE GENOMIC DNA]</scope>
    <source>
        <strain evidence="3">wild type</strain>
    </source>
</reference>
<dbReference type="GeneID" id="100184438"/>
<dbReference type="GeneTree" id="ENSGT00390000010824"/>
<reference evidence="4" key="1">
    <citation type="journal article" date="2002" name="Science">
        <title>The draft genome of Ciona intestinalis: insights into chordate and vertebrate origins.</title>
        <authorList>
            <person name="Dehal P."/>
            <person name="Satou Y."/>
            <person name="Campbell R.K."/>
            <person name="Chapman J."/>
            <person name="Degnan B."/>
            <person name="De Tomaso A."/>
            <person name="Davidson B."/>
            <person name="Di Gregorio A."/>
            <person name="Gelpke M."/>
            <person name="Goodstein D.M."/>
            <person name="Harafuji N."/>
            <person name="Hastings K.E."/>
            <person name="Ho I."/>
            <person name="Hotta K."/>
            <person name="Huang W."/>
            <person name="Kawashima T."/>
            <person name="Lemaire P."/>
            <person name="Martinez D."/>
            <person name="Meinertzhagen I.A."/>
            <person name="Necula S."/>
            <person name="Nonaka M."/>
            <person name="Putnam N."/>
            <person name="Rash S."/>
            <person name="Saiga H."/>
            <person name="Satake M."/>
            <person name="Terry A."/>
            <person name="Yamada L."/>
            <person name="Wang H.G."/>
            <person name="Awazu S."/>
            <person name="Azumi K."/>
            <person name="Boore J."/>
            <person name="Branno M."/>
            <person name="Chin-Bow S."/>
            <person name="DeSantis R."/>
            <person name="Doyle S."/>
            <person name="Francino P."/>
            <person name="Keys D.N."/>
            <person name="Haga S."/>
            <person name="Hayashi H."/>
            <person name="Hino K."/>
            <person name="Imai K.S."/>
            <person name="Inaba K."/>
            <person name="Kano S."/>
            <person name="Kobayashi K."/>
            <person name="Kobayashi M."/>
            <person name="Lee B.I."/>
            <person name="Makabe K.W."/>
            <person name="Manohar C."/>
            <person name="Matassi G."/>
            <person name="Medina M."/>
            <person name="Mochizuki Y."/>
            <person name="Mount S."/>
            <person name="Morishita T."/>
            <person name="Miura S."/>
            <person name="Nakayama A."/>
            <person name="Nishizaka S."/>
            <person name="Nomoto H."/>
            <person name="Ohta F."/>
            <person name="Oishi K."/>
            <person name="Rigoutsos I."/>
            <person name="Sano M."/>
            <person name="Sasaki A."/>
            <person name="Sasakura Y."/>
            <person name="Shoguchi E."/>
            <person name="Shin-i T."/>
            <person name="Spagnuolo A."/>
            <person name="Stainier D."/>
            <person name="Suzuki M.M."/>
            <person name="Tassy O."/>
            <person name="Takatori N."/>
            <person name="Tokuoka M."/>
            <person name="Yagi K."/>
            <person name="Yoshizaki F."/>
            <person name="Wada S."/>
            <person name="Zhang C."/>
            <person name="Hyatt P.D."/>
            <person name="Larimer F."/>
            <person name="Detter C."/>
            <person name="Doggett N."/>
            <person name="Glavina T."/>
            <person name="Hawkins T."/>
            <person name="Richardson P."/>
            <person name="Lucas S."/>
            <person name="Kohara Y."/>
            <person name="Levine M."/>
            <person name="Satoh N."/>
            <person name="Rokhsar D.S."/>
        </authorList>
    </citation>
    <scope>NUCLEOTIDE SEQUENCE [LARGE SCALE GENOMIC DNA]</scope>
</reference>
<dbReference type="InParanoid" id="F6PK00"/>
<dbReference type="Proteomes" id="UP000008144">
    <property type="component" value="Chromosome 12"/>
</dbReference>
<keyword evidence="2" id="KW-0472">Membrane</keyword>
<accession>A0A1W2WK81</accession>
<dbReference type="KEGG" id="cin:100184438"/>
<organism evidence="3 4">
    <name type="scientific">Ciona intestinalis</name>
    <name type="common">Transparent sea squirt</name>
    <name type="synonym">Ascidia intestinalis</name>
    <dbReference type="NCBI Taxonomy" id="7719"/>
    <lineage>
        <taxon>Eukaryota</taxon>
        <taxon>Metazoa</taxon>
        <taxon>Chordata</taxon>
        <taxon>Tunicata</taxon>
        <taxon>Ascidiacea</taxon>
        <taxon>Phlebobranchia</taxon>
        <taxon>Cionidae</taxon>
        <taxon>Ciona</taxon>
    </lineage>
</organism>
<feature type="region of interest" description="Disordered" evidence="1">
    <location>
        <begin position="1"/>
        <end position="20"/>
    </location>
</feature>
<evidence type="ECO:0000313" key="4">
    <source>
        <dbReference type="Proteomes" id="UP000008144"/>
    </source>
</evidence>
<keyword evidence="2" id="KW-1133">Transmembrane helix</keyword>
<accession>F6PK00</accession>
<dbReference type="EMBL" id="EAAA01000932">
    <property type="status" value="NOT_ANNOTATED_CDS"/>
    <property type="molecule type" value="Genomic_DNA"/>
</dbReference>
<evidence type="ECO:0000256" key="1">
    <source>
        <dbReference type="SAM" id="MobiDB-lite"/>
    </source>
</evidence>